<dbReference type="EMBL" id="FOQE01000007">
    <property type="protein sequence ID" value="SFH63067.1"/>
    <property type="molecule type" value="Genomic_DNA"/>
</dbReference>
<dbReference type="InterPro" id="IPR015443">
    <property type="entry name" value="Aldose_1-epimerase"/>
</dbReference>
<accession>A0A1I3BLB8</accession>
<proteinExistence type="inferred from homology"/>
<dbReference type="Proteomes" id="UP000198668">
    <property type="component" value="Unassembled WGS sequence"/>
</dbReference>
<dbReference type="OrthoDB" id="9779408at2"/>
<evidence type="ECO:0000256" key="7">
    <source>
        <dbReference type="PIRSR" id="PIRSR005096-2"/>
    </source>
</evidence>
<evidence type="ECO:0000256" key="4">
    <source>
        <dbReference type="ARBA" id="ARBA00023277"/>
    </source>
</evidence>
<dbReference type="EC" id="5.1.3.3" evidence="5"/>
<comment type="catalytic activity">
    <reaction evidence="5">
        <text>alpha-D-glucose = beta-D-glucose</text>
        <dbReference type="Rhea" id="RHEA:10264"/>
        <dbReference type="ChEBI" id="CHEBI:15903"/>
        <dbReference type="ChEBI" id="CHEBI:17925"/>
        <dbReference type="EC" id="5.1.3.3"/>
    </reaction>
</comment>
<dbReference type="GO" id="GO:0030246">
    <property type="term" value="F:carbohydrate binding"/>
    <property type="evidence" value="ECO:0007669"/>
    <property type="project" value="InterPro"/>
</dbReference>
<comment type="pathway">
    <text evidence="1 5">Carbohydrate metabolism; hexose metabolism.</text>
</comment>
<evidence type="ECO:0000313" key="9">
    <source>
        <dbReference type="Proteomes" id="UP000198668"/>
    </source>
</evidence>
<reference evidence="8 9" key="1">
    <citation type="submission" date="2016-10" db="EMBL/GenBank/DDBJ databases">
        <authorList>
            <person name="de Groot N.N."/>
        </authorList>
    </citation>
    <scope>NUCLEOTIDE SEQUENCE [LARGE SCALE GENOMIC DNA]</scope>
    <source>
        <strain evidence="8 9">DSM 27630</strain>
    </source>
</reference>
<name>A0A1I3BLB8_9LACT</name>
<dbReference type="PANTHER" id="PTHR10091:SF0">
    <property type="entry name" value="GALACTOSE MUTAROTASE"/>
    <property type="match status" value="1"/>
</dbReference>
<dbReference type="AlphaFoldDB" id="A0A1I3BLB8"/>
<keyword evidence="3 5" id="KW-0413">Isomerase</keyword>
<evidence type="ECO:0000256" key="2">
    <source>
        <dbReference type="ARBA" id="ARBA00006206"/>
    </source>
</evidence>
<dbReference type="RefSeq" id="WP_092091657.1">
    <property type="nucleotide sequence ID" value="NZ_FOQE01000007.1"/>
</dbReference>
<feature type="active site" description="Proton donor" evidence="6">
    <location>
        <position position="179"/>
    </location>
</feature>
<evidence type="ECO:0000256" key="1">
    <source>
        <dbReference type="ARBA" id="ARBA00005028"/>
    </source>
</evidence>
<dbReference type="GO" id="GO:0033499">
    <property type="term" value="P:galactose catabolic process via UDP-galactose, Leloir pathway"/>
    <property type="evidence" value="ECO:0007669"/>
    <property type="project" value="TreeGrafter"/>
</dbReference>
<evidence type="ECO:0000256" key="3">
    <source>
        <dbReference type="ARBA" id="ARBA00023235"/>
    </source>
</evidence>
<keyword evidence="9" id="KW-1185">Reference proteome</keyword>
<dbReference type="InterPro" id="IPR047215">
    <property type="entry name" value="Galactose_mutarotase-like"/>
</dbReference>
<feature type="active site" description="Proton acceptor" evidence="6">
    <location>
        <position position="313"/>
    </location>
</feature>
<evidence type="ECO:0000256" key="5">
    <source>
        <dbReference type="PIRNR" id="PIRNR005096"/>
    </source>
</evidence>
<organism evidence="8 9">
    <name type="scientific">Pisciglobus halotolerans</name>
    <dbReference type="NCBI Taxonomy" id="745365"/>
    <lineage>
        <taxon>Bacteria</taxon>
        <taxon>Bacillati</taxon>
        <taxon>Bacillota</taxon>
        <taxon>Bacilli</taxon>
        <taxon>Lactobacillales</taxon>
        <taxon>Carnobacteriaceae</taxon>
    </lineage>
</organism>
<dbReference type="Gene3D" id="2.70.98.10">
    <property type="match status" value="1"/>
</dbReference>
<dbReference type="CDD" id="cd09019">
    <property type="entry name" value="galactose_mutarotase_like"/>
    <property type="match status" value="1"/>
</dbReference>
<dbReference type="GO" id="GO:0004034">
    <property type="term" value="F:aldose 1-epimerase activity"/>
    <property type="evidence" value="ECO:0007669"/>
    <property type="project" value="UniProtKB-EC"/>
</dbReference>
<feature type="binding site" evidence="7">
    <location>
        <position position="251"/>
    </location>
    <ligand>
        <name>beta-D-galactose</name>
        <dbReference type="ChEBI" id="CHEBI:27667"/>
    </ligand>
</feature>
<dbReference type="NCBIfam" id="NF008277">
    <property type="entry name" value="PRK11055.1"/>
    <property type="match status" value="1"/>
</dbReference>
<dbReference type="InterPro" id="IPR014718">
    <property type="entry name" value="GH-type_carb-bd"/>
</dbReference>
<dbReference type="GO" id="GO:0006006">
    <property type="term" value="P:glucose metabolic process"/>
    <property type="evidence" value="ECO:0007669"/>
    <property type="project" value="TreeGrafter"/>
</dbReference>
<comment type="similarity">
    <text evidence="2 5">Belongs to the aldose epimerase family.</text>
</comment>
<dbReference type="InterPro" id="IPR008183">
    <property type="entry name" value="Aldose_1/G6P_1-epimerase"/>
</dbReference>
<evidence type="ECO:0000256" key="6">
    <source>
        <dbReference type="PIRSR" id="PIRSR005096-1"/>
    </source>
</evidence>
<protein>
    <recommendedName>
        <fullName evidence="5">Aldose 1-epimerase</fullName>
        <ecNumber evidence="5">5.1.3.3</ecNumber>
    </recommendedName>
</protein>
<dbReference type="PANTHER" id="PTHR10091">
    <property type="entry name" value="ALDOSE-1-EPIMERASE"/>
    <property type="match status" value="1"/>
</dbReference>
<keyword evidence="4 5" id="KW-0119">Carbohydrate metabolism</keyword>
<evidence type="ECO:0000313" key="8">
    <source>
        <dbReference type="EMBL" id="SFH63067.1"/>
    </source>
</evidence>
<gene>
    <name evidence="8" type="ORF">SAMN04489868_10785</name>
</gene>
<sequence length="349" mass="39108">MEFSKKQFGELAGRPVYEYTLKNKQGLSLSALNFGGTVTGIRTPDRKGQFKNIVLGFDDIEDYVQYRPFYGCLVGRTAGRIDEGKFTLAGETYQLQQSEGKNHHHGGNPAFDAYLWDTALVEDGDTAHLVFSYFSPDGENGYPGNLDVKVTYTLTEANEWIIHYEATTDKPTLFNPTNHIFFNLTGNHEQTIKQHELQIRSDHVAEVRADLIPTGKLMPVEGTDFDLREPQPLVKAIESEHPQLKMNGGLDTPFLLTHEAAKPDVILSEANSGRQVVITTDRDAVVVYTHNGVSGNYQIDGKKVEPYAGVALETQQLPDAIHHQHFGHTILYPGEVFHSETIFQFEQDQ</sequence>
<dbReference type="PIRSF" id="PIRSF005096">
    <property type="entry name" value="GALM"/>
    <property type="match status" value="1"/>
</dbReference>
<dbReference type="SUPFAM" id="SSF74650">
    <property type="entry name" value="Galactose mutarotase-like"/>
    <property type="match status" value="1"/>
</dbReference>
<dbReference type="GO" id="GO:0005737">
    <property type="term" value="C:cytoplasm"/>
    <property type="evidence" value="ECO:0007669"/>
    <property type="project" value="TreeGrafter"/>
</dbReference>
<dbReference type="UniPathway" id="UPA00242"/>
<dbReference type="InterPro" id="IPR011013">
    <property type="entry name" value="Gal_mutarotase_sf_dom"/>
</dbReference>
<dbReference type="Pfam" id="PF01263">
    <property type="entry name" value="Aldose_epim"/>
    <property type="match status" value="1"/>
</dbReference>